<keyword evidence="3" id="KW-1185">Reference proteome</keyword>
<accession>A0ABY7D201</accession>
<protein>
    <recommendedName>
        <fullName evidence="1">Tet-like 2OG-Fe(II) oxygenase domain-containing protein</fullName>
    </recommendedName>
</protein>
<dbReference type="Pfam" id="PF20515">
    <property type="entry name" value="2OG-FeII_Oxy_6"/>
    <property type="match status" value="1"/>
</dbReference>
<feature type="domain" description="Tet-like 2OG-Fe(II) oxygenase" evidence="1">
    <location>
        <begin position="71"/>
        <end position="153"/>
    </location>
</feature>
<evidence type="ECO:0000313" key="2">
    <source>
        <dbReference type="EMBL" id="WAQ90915.1"/>
    </source>
</evidence>
<dbReference type="GeneID" id="77803396"/>
<proteinExistence type="predicted"/>
<reference evidence="2" key="1">
    <citation type="submission" date="2022-10" db="EMBL/GenBank/DDBJ databases">
        <title>Puccinia triticina Genome sequencing and assembly.</title>
        <authorList>
            <person name="Li C."/>
        </authorList>
    </citation>
    <scope>NUCLEOTIDE SEQUENCE</scope>
    <source>
        <strain evidence="2">Pt15</strain>
    </source>
</reference>
<dbReference type="Proteomes" id="UP001164743">
    <property type="component" value="Chromosome 13A"/>
</dbReference>
<dbReference type="EMBL" id="CP110433">
    <property type="protein sequence ID" value="WAQ90915.1"/>
    <property type="molecule type" value="Genomic_DNA"/>
</dbReference>
<name>A0ABY7D201_9BASI</name>
<organism evidence="2 3">
    <name type="scientific">Puccinia triticina</name>
    <dbReference type="NCBI Taxonomy" id="208348"/>
    <lineage>
        <taxon>Eukaryota</taxon>
        <taxon>Fungi</taxon>
        <taxon>Dikarya</taxon>
        <taxon>Basidiomycota</taxon>
        <taxon>Pucciniomycotina</taxon>
        <taxon>Pucciniomycetes</taxon>
        <taxon>Pucciniales</taxon>
        <taxon>Pucciniaceae</taxon>
        <taxon>Puccinia</taxon>
    </lineage>
</organism>
<gene>
    <name evidence="2" type="ORF">PtA15_13A315</name>
</gene>
<dbReference type="RefSeq" id="XP_053026470.1">
    <property type="nucleotide sequence ID" value="XM_053162501.1"/>
</dbReference>
<evidence type="ECO:0000313" key="3">
    <source>
        <dbReference type="Proteomes" id="UP001164743"/>
    </source>
</evidence>
<dbReference type="InterPro" id="IPR046798">
    <property type="entry name" value="2OG-FeII_Oxy_6"/>
</dbReference>
<evidence type="ECO:0000259" key="1">
    <source>
        <dbReference type="Pfam" id="PF20515"/>
    </source>
</evidence>
<sequence length="164" mass="18268">MNRKGTPQFVLEWHNVENTTTTSEILKRIVSTLSKMASMHQKNKTNGNKLAGQMGLIGYCPGTGKGKKGGFNNFLSNCLKSLSSSAYQANSKVMRKSKIPNWPEGDKENPIQFALNVSVTWDGFYNKDNKDKANLNPYTYVIFCYINKKTGLPIAPRSTEHGTV</sequence>